<gene>
    <name evidence="1" type="primary">Cnig_chr_I.g3294</name>
    <name evidence="1" type="ORF">B9Z55_003294</name>
</gene>
<dbReference type="Proteomes" id="UP000230233">
    <property type="component" value="Chromosome I"/>
</dbReference>
<evidence type="ECO:0000313" key="1">
    <source>
        <dbReference type="EMBL" id="PIC53699.1"/>
    </source>
</evidence>
<accession>A0A2G5VPG3</accession>
<reference evidence="2" key="1">
    <citation type="submission" date="2017-10" db="EMBL/GenBank/DDBJ databases">
        <title>Rapid genome shrinkage in a self-fertile nematode reveals novel sperm competition proteins.</title>
        <authorList>
            <person name="Yin D."/>
            <person name="Schwarz E.M."/>
            <person name="Thomas C.G."/>
            <person name="Felde R.L."/>
            <person name="Korf I.F."/>
            <person name="Cutter A.D."/>
            <person name="Schartner C.M."/>
            <person name="Ralston E.J."/>
            <person name="Meyer B.J."/>
            <person name="Haag E.S."/>
        </authorList>
    </citation>
    <scope>NUCLEOTIDE SEQUENCE [LARGE SCALE GENOMIC DNA]</scope>
    <source>
        <strain evidence="2">JU1422</strain>
    </source>
</reference>
<dbReference type="AlphaFoldDB" id="A0A2G5VPG3"/>
<evidence type="ECO:0000313" key="2">
    <source>
        <dbReference type="Proteomes" id="UP000230233"/>
    </source>
</evidence>
<comment type="caution">
    <text evidence="1">The sequence shown here is derived from an EMBL/GenBank/DDBJ whole genome shotgun (WGS) entry which is preliminary data.</text>
</comment>
<evidence type="ECO:0008006" key="3">
    <source>
        <dbReference type="Google" id="ProtNLM"/>
    </source>
</evidence>
<proteinExistence type="predicted"/>
<protein>
    <recommendedName>
        <fullName evidence="3">F-box domain-containing protein</fullName>
    </recommendedName>
</protein>
<dbReference type="PANTHER" id="PTHR21503">
    <property type="entry name" value="F-BOX-CONTAINING HYPOTHETICAL PROTEIN C.ELEGANS"/>
    <property type="match status" value="1"/>
</dbReference>
<dbReference type="PANTHER" id="PTHR21503:SF8">
    <property type="entry name" value="F-BOX ASSOCIATED DOMAIN-CONTAINING PROTEIN-RELATED"/>
    <property type="match status" value="1"/>
</dbReference>
<sequence length="640" mass="73432">MKLHRMPLLIKRMIVEELGFDERLFLSFTSKRTSNFLGLFRTDLKGISITIRINHSGVSVCLRKTSYRSFKRVSAINIRSFIGNEWKFRIPYDQDYMKGSSAWIIDGSAVQAGNYPSTIYCSLNDEPVGLDATRNAVIVFGKLLRHLNSILNIQECRQFEFIMTLPAGLLCELDCNYSYSRIETRAGYMANTTPEDLTFLLDNIKTDRLRLNVAVPSAPGYKYRKNPKKKHSIDVLRIINYSWVDFSELPAARVISMKIQSWEMNEVLKSWVAGRNWALEIGDFEVHRLTNLNREAIFNGITRFETQLTKSERDKFLESVYPSLQLFLDITAVDILRKSDGMRATVVEVANRNMFVMVWSSSCHSLQNGPVVFSDYSEQISKASQLQLTSTIRKYDSTVQPELYPSTIYCDLNDKRVGRYTTSNLVIVFGELLTHLNKFLKIEKCRQCEFNNVIPVGSIPQFDCTYSYEKIHIRKANPADVTPEDLTLLLEHIKTKQLCLNVKVSSVSDYKYQKNPEKKGSIDVVKIGNYSWVDFSDLPAARVISIMKELRLDQMNVMLRSWVAGRSRDMEIGYFEIGKLTDQNHKFIFTGIETHVTQLTGAEFRSIFDSNENLPSNGALPPYSCRGYYKGGRWDASHCD</sequence>
<organism evidence="1 2">
    <name type="scientific">Caenorhabditis nigoni</name>
    <dbReference type="NCBI Taxonomy" id="1611254"/>
    <lineage>
        <taxon>Eukaryota</taxon>
        <taxon>Metazoa</taxon>
        <taxon>Ecdysozoa</taxon>
        <taxon>Nematoda</taxon>
        <taxon>Chromadorea</taxon>
        <taxon>Rhabditida</taxon>
        <taxon>Rhabditina</taxon>
        <taxon>Rhabditomorpha</taxon>
        <taxon>Rhabditoidea</taxon>
        <taxon>Rhabditidae</taxon>
        <taxon>Peloderinae</taxon>
        <taxon>Caenorhabditis</taxon>
    </lineage>
</organism>
<dbReference type="EMBL" id="PDUG01000001">
    <property type="protein sequence ID" value="PIC53699.1"/>
    <property type="molecule type" value="Genomic_DNA"/>
</dbReference>
<name>A0A2G5VPG3_9PELO</name>
<keyword evidence="2" id="KW-1185">Reference proteome</keyword>